<keyword evidence="2" id="KW-1185">Reference proteome</keyword>
<evidence type="ECO:0000313" key="2">
    <source>
        <dbReference type="Proteomes" id="UP000675664"/>
    </source>
</evidence>
<sequence length="369" mass="41886">MNKLLIIVIDGCSPEYISKETTPNLYRIAKDGFCKGVKAAIPSVTNVNHATILSGRFPSEHGVVGNYYYNKDTGEQGFIESPDFIKADTILNIMHQKGASTALLTVKGKVLEVFGKGVDFRISMQDPNDIFARYLEMPPPPPVGSLEANGWILEACYKLLKKNNPDVVYCTTNDYMMHNYAPDTEEAIQQMKEIDSWIGKIYDLDHTREIYITADHGMSKKTHLINLQNIMDSKGYQVVCHPPIKDRYIENHIYQEGGVLFLYFKKEQDEKTEEILSFLEEAPYVDMVCSKEEAAKKFNLPIDLIGDYVVLAAEDYAFGEIEGEELVTENVRTHGSLYERAIPLIAVNAKEVPEKYRYSRDIVKIILED</sequence>
<dbReference type="InterPro" id="IPR002591">
    <property type="entry name" value="Phosphodiest/P_Trfase"/>
</dbReference>
<gene>
    <name evidence="1" type="ORF">KCX82_13935</name>
</gene>
<dbReference type="SUPFAM" id="SSF53649">
    <property type="entry name" value="Alkaline phosphatase-like"/>
    <property type="match status" value="1"/>
</dbReference>
<proteinExistence type="predicted"/>
<dbReference type="PANTHER" id="PTHR10151">
    <property type="entry name" value="ECTONUCLEOTIDE PYROPHOSPHATASE/PHOSPHODIESTERASE"/>
    <property type="match status" value="1"/>
</dbReference>
<reference evidence="1" key="2">
    <citation type="submission" date="2021-04" db="EMBL/GenBank/DDBJ databases">
        <authorList>
            <person name="Liu J."/>
        </authorList>
    </citation>
    <scope>NUCLEOTIDE SEQUENCE</scope>
    <source>
        <strain evidence="1">BAD-6</strain>
    </source>
</reference>
<organism evidence="1 2">
    <name type="scientific">Sinanaerobacter chloroacetimidivorans</name>
    <dbReference type="NCBI Taxonomy" id="2818044"/>
    <lineage>
        <taxon>Bacteria</taxon>
        <taxon>Bacillati</taxon>
        <taxon>Bacillota</taxon>
        <taxon>Clostridia</taxon>
        <taxon>Peptostreptococcales</taxon>
        <taxon>Anaerovoracaceae</taxon>
        <taxon>Sinanaerobacter</taxon>
    </lineage>
</organism>
<dbReference type="EMBL" id="JAGSND010000009">
    <property type="protein sequence ID" value="MBR0598985.1"/>
    <property type="molecule type" value="Genomic_DNA"/>
</dbReference>
<reference evidence="1" key="1">
    <citation type="submission" date="2021-04" db="EMBL/GenBank/DDBJ databases">
        <title>Sinoanaerobacter chloroacetimidivorans sp. nov., an obligate anaerobic bacterium isolated from anaerobic sludge.</title>
        <authorList>
            <person name="Bao Y."/>
        </authorList>
    </citation>
    <scope>NUCLEOTIDE SEQUENCE</scope>
    <source>
        <strain evidence="1">BAD-6</strain>
    </source>
</reference>
<dbReference type="PANTHER" id="PTHR10151:SF120">
    <property type="entry name" value="BIS(5'-ADENOSYL)-TRIPHOSPHATASE"/>
    <property type="match status" value="1"/>
</dbReference>
<dbReference type="Gene3D" id="3.40.720.10">
    <property type="entry name" value="Alkaline Phosphatase, subunit A"/>
    <property type="match status" value="1"/>
</dbReference>
<dbReference type="GO" id="GO:0016787">
    <property type="term" value="F:hydrolase activity"/>
    <property type="evidence" value="ECO:0007669"/>
    <property type="project" value="UniProtKB-ARBA"/>
</dbReference>
<evidence type="ECO:0000313" key="1">
    <source>
        <dbReference type="EMBL" id="MBR0598985.1"/>
    </source>
</evidence>
<protein>
    <submittedName>
        <fullName evidence="1">Alkaline phosphatase family protein</fullName>
    </submittedName>
</protein>
<dbReference type="CDD" id="cd16018">
    <property type="entry name" value="Enpp"/>
    <property type="match status" value="1"/>
</dbReference>
<dbReference type="Gene3D" id="3.30.1360.110">
    <property type="entry name" value="Domain 2, Phosphonoacetate Hydrolase"/>
    <property type="match status" value="1"/>
</dbReference>
<dbReference type="InterPro" id="IPR023116">
    <property type="entry name" value="Phosphonoacetate_hydro_insert"/>
</dbReference>
<name>A0A8J7W4V8_9FIRM</name>
<dbReference type="Pfam" id="PF01663">
    <property type="entry name" value="Phosphodiest"/>
    <property type="match status" value="1"/>
</dbReference>
<dbReference type="AlphaFoldDB" id="A0A8J7W4V8"/>
<accession>A0A8J7W4V8</accession>
<dbReference type="InterPro" id="IPR017850">
    <property type="entry name" value="Alkaline_phosphatase_core_sf"/>
</dbReference>
<dbReference type="Proteomes" id="UP000675664">
    <property type="component" value="Unassembled WGS sequence"/>
</dbReference>
<comment type="caution">
    <text evidence="1">The sequence shown here is derived from an EMBL/GenBank/DDBJ whole genome shotgun (WGS) entry which is preliminary data.</text>
</comment>